<name>A0A812IAN1_9DINO</name>
<feature type="compositionally biased region" description="Basic and acidic residues" evidence="1">
    <location>
        <begin position="376"/>
        <end position="391"/>
    </location>
</feature>
<comment type="caution">
    <text evidence="2">The sequence shown here is derived from an EMBL/GenBank/DDBJ whole genome shotgun (WGS) entry which is preliminary data.</text>
</comment>
<organism evidence="2 3">
    <name type="scientific">Symbiodinium natans</name>
    <dbReference type="NCBI Taxonomy" id="878477"/>
    <lineage>
        <taxon>Eukaryota</taxon>
        <taxon>Sar</taxon>
        <taxon>Alveolata</taxon>
        <taxon>Dinophyceae</taxon>
        <taxon>Suessiales</taxon>
        <taxon>Symbiodiniaceae</taxon>
        <taxon>Symbiodinium</taxon>
    </lineage>
</organism>
<sequence>MGQRCCQRRVGCHRKGQLARRHRPQRLHRCTLPRPPAWEETSGRLRQWEDRRHPPLQSTPARYCSKVFTLWFGIPTTMSRGCPSTLTHRAACHTRLWCRRLHQPKEDPVGQAMPALQLHGTERQGSKGMAPIFLVQCLSEPREWHWNASKRSCECVKKQTSRSQTVPETQHYQAVKKLCAQQCDCRRMLSHESQPWCPYPNGTVFAATLCQYQTPEAQVGELRPTAPRHWPPRQLGAGALGLLVCFSHCPSELDSAHDTRVTRLPYCSFYSNSSAPAVFISSTPMGKSPAAKARSAMRPPTRFRSPARTPAWEFPEPIEEWQPLPYEELRRWYQNHWDRRQSRSSTSWMPRTQASTGKSSSSTWRRAPPQPPMSRRQRESQGQKDPEEKVGQPDVDPTSERAVEAVHPTVKVEPSEPSAPNAGTKTKPELNEEHTIKAELEMGEMERDIIVDKMIQCAKTTAARFGVTSEQLLDAVQLTWLPVLEQRQWRTTVTCLLCSHSPGSLRDWQRHLLTKSHSRIANESTRQR</sequence>
<reference evidence="2" key="1">
    <citation type="submission" date="2021-02" db="EMBL/GenBank/DDBJ databases">
        <authorList>
            <person name="Dougan E. K."/>
            <person name="Rhodes N."/>
            <person name="Thang M."/>
            <person name="Chan C."/>
        </authorList>
    </citation>
    <scope>NUCLEOTIDE SEQUENCE</scope>
</reference>
<feature type="region of interest" description="Disordered" evidence="1">
    <location>
        <begin position="287"/>
        <end position="309"/>
    </location>
</feature>
<feature type="region of interest" description="Disordered" evidence="1">
    <location>
        <begin position="340"/>
        <end position="429"/>
    </location>
</feature>
<proteinExistence type="predicted"/>
<dbReference type="EMBL" id="CAJNDS010000195">
    <property type="protein sequence ID" value="CAE7025670.1"/>
    <property type="molecule type" value="Genomic_DNA"/>
</dbReference>
<gene>
    <name evidence="2" type="ORF">SNAT2548_LOCUS3196</name>
</gene>
<feature type="compositionally biased region" description="Polar residues" evidence="1">
    <location>
        <begin position="343"/>
        <end position="364"/>
    </location>
</feature>
<keyword evidence="3" id="KW-1185">Reference proteome</keyword>
<evidence type="ECO:0000313" key="3">
    <source>
        <dbReference type="Proteomes" id="UP000604046"/>
    </source>
</evidence>
<evidence type="ECO:0000313" key="2">
    <source>
        <dbReference type="EMBL" id="CAE7025670.1"/>
    </source>
</evidence>
<protein>
    <submittedName>
        <fullName evidence="2">Uncharacterized protein</fullName>
    </submittedName>
</protein>
<dbReference type="AlphaFoldDB" id="A0A812IAN1"/>
<accession>A0A812IAN1</accession>
<evidence type="ECO:0000256" key="1">
    <source>
        <dbReference type="SAM" id="MobiDB-lite"/>
    </source>
</evidence>
<dbReference type="Proteomes" id="UP000604046">
    <property type="component" value="Unassembled WGS sequence"/>
</dbReference>